<evidence type="ECO:0000256" key="11">
    <source>
        <dbReference type="ARBA" id="ARBA00023136"/>
    </source>
</evidence>
<dbReference type="Pfam" id="PF01292">
    <property type="entry name" value="Ni_hydr_CYTB"/>
    <property type="match status" value="1"/>
</dbReference>
<keyword evidence="3" id="KW-0813">Transport</keyword>
<dbReference type="PANTHER" id="PTHR30485">
    <property type="entry name" value="NI/FE-HYDROGENASE 1 B-TYPE CYTOCHROME SUBUNIT"/>
    <property type="match status" value="1"/>
</dbReference>
<feature type="domain" description="Cytochrome b561 bacterial/Ni-hydrogenase" evidence="13">
    <location>
        <begin position="11"/>
        <end position="232"/>
    </location>
</feature>
<dbReference type="PANTHER" id="PTHR30485:SF2">
    <property type="entry name" value="BLL0597 PROTEIN"/>
    <property type="match status" value="1"/>
</dbReference>
<feature type="transmembrane region" description="Helical" evidence="12">
    <location>
        <begin position="195"/>
        <end position="215"/>
    </location>
</feature>
<reference evidence="14" key="1">
    <citation type="submission" date="2018-06" db="EMBL/GenBank/DDBJ databases">
        <authorList>
            <person name="Zhirakovskaya E."/>
        </authorList>
    </citation>
    <scope>NUCLEOTIDE SEQUENCE</scope>
</reference>
<dbReference type="InterPro" id="IPR011577">
    <property type="entry name" value="Cyt_b561_bac/Ni-Hgenase"/>
</dbReference>
<keyword evidence="4" id="KW-1003">Cell membrane</keyword>
<keyword evidence="9 12" id="KW-1133">Transmembrane helix</keyword>
<feature type="transmembrane region" description="Helical" evidence="12">
    <location>
        <begin position="21"/>
        <end position="39"/>
    </location>
</feature>
<dbReference type="SUPFAM" id="SSF81342">
    <property type="entry name" value="Transmembrane di-heme cytochromes"/>
    <property type="match status" value="1"/>
</dbReference>
<sequence length="243" mass="26924">MEQRNYQEYGVWDLPVRCFHWINVLCIIGLIAAGTVILWAKSLGIGNDGKILMKSVHVYIGYVFAINLTVRLVWAFMGSRFARWGAILPFGKGYRAELKNYITAEKSGSPLYYQGHNPLGRLAVSVILLALLVMAVTGLILAGTDIYFPPFGAMIQQWVAAPGVNPADVMPYVTDNLDAAAYADMRAFRKPVLQTHYWTFFVILGLIIVHIAAVIRSEIKSGGSLISAMFTGRKILPKKPEDS</sequence>
<keyword evidence="6 12" id="KW-0812">Transmembrane</keyword>
<keyword evidence="11 12" id="KW-0472">Membrane</keyword>
<dbReference type="GO" id="GO:0005506">
    <property type="term" value="F:iron ion binding"/>
    <property type="evidence" value="ECO:0007669"/>
    <property type="project" value="InterPro"/>
</dbReference>
<evidence type="ECO:0000256" key="4">
    <source>
        <dbReference type="ARBA" id="ARBA00022475"/>
    </source>
</evidence>
<keyword evidence="10" id="KW-0408">Iron</keyword>
<evidence type="ECO:0000313" key="14">
    <source>
        <dbReference type="EMBL" id="VAV96585.1"/>
    </source>
</evidence>
<evidence type="ECO:0000256" key="6">
    <source>
        <dbReference type="ARBA" id="ARBA00022692"/>
    </source>
</evidence>
<name>A0A3B0SP02_9ZZZZ</name>
<evidence type="ECO:0000256" key="7">
    <source>
        <dbReference type="ARBA" id="ARBA00022723"/>
    </source>
</evidence>
<dbReference type="InterPro" id="IPR000516">
    <property type="entry name" value="Ni-dep_Hydgase_cyt-B"/>
</dbReference>
<comment type="subcellular location">
    <subcellularLocation>
        <location evidence="1">Cell membrane</location>
        <topology evidence="1">Multi-pass membrane protein</topology>
    </subcellularLocation>
</comment>
<dbReference type="AlphaFoldDB" id="A0A3B0SP02"/>
<evidence type="ECO:0000256" key="12">
    <source>
        <dbReference type="SAM" id="Phobius"/>
    </source>
</evidence>
<comment type="similarity">
    <text evidence="2">Belongs to the HupC/HyaC/HydC family.</text>
</comment>
<evidence type="ECO:0000259" key="13">
    <source>
        <dbReference type="Pfam" id="PF01292"/>
    </source>
</evidence>
<dbReference type="Gene3D" id="1.20.950.20">
    <property type="entry name" value="Transmembrane di-heme cytochromes, Chain C"/>
    <property type="match status" value="1"/>
</dbReference>
<keyword evidence="5" id="KW-0349">Heme</keyword>
<evidence type="ECO:0000256" key="1">
    <source>
        <dbReference type="ARBA" id="ARBA00004651"/>
    </source>
</evidence>
<dbReference type="GO" id="GO:0020037">
    <property type="term" value="F:heme binding"/>
    <property type="evidence" value="ECO:0007669"/>
    <property type="project" value="TreeGrafter"/>
</dbReference>
<keyword evidence="7" id="KW-0479">Metal-binding</keyword>
<dbReference type="InterPro" id="IPR016174">
    <property type="entry name" value="Di-haem_cyt_TM"/>
</dbReference>
<dbReference type="GO" id="GO:0005886">
    <property type="term" value="C:plasma membrane"/>
    <property type="evidence" value="ECO:0007669"/>
    <property type="project" value="UniProtKB-SubCell"/>
</dbReference>
<organism evidence="14">
    <name type="scientific">hydrothermal vent metagenome</name>
    <dbReference type="NCBI Taxonomy" id="652676"/>
    <lineage>
        <taxon>unclassified sequences</taxon>
        <taxon>metagenomes</taxon>
        <taxon>ecological metagenomes</taxon>
    </lineage>
</organism>
<evidence type="ECO:0000256" key="8">
    <source>
        <dbReference type="ARBA" id="ARBA00022982"/>
    </source>
</evidence>
<dbReference type="InterPro" id="IPR051542">
    <property type="entry name" value="Hydrogenase_cytochrome"/>
</dbReference>
<accession>A0A3B0SP02</accession>
<dbReference type="EMBL" id="UOEJ01000077">
    <property type="protein sequence ID" value="VAV96585.1"/>
    <property type="molecule type" value="Genomic_DNA"/>
</dbReference>
<keyword evidence="8" id="KW-0249">Electron transport</keyword>
<dbReference type="PRINTS" id="PR00161">
    <property type="entry name" value="NIHGNASECYTB"/>
</dbReference>
<proteinExistence type="inferred from homology"/>
<feature type="transmembrane region" description="Helical" evidence="12">
    <location>
        <begin position="122"/>
        <end position="142"/>
    </location>
</feature>
<evidence type="ECO:0000256" key="5">
    <source>
        <dbReference type="ARBA" id="ARBA00022617"/>
    </source>
</evidence>
<evidence type="ECO:0000256" key="3">
    <source>
        <dbReference type="ARBA" id="ARBA00022448"/>
    </source>
</evidence>
<feature type="transmembrane region" description="Helical" evidence="12">
    <location>
        <begin position="59"/>
        <end position="77"/>
    </location>
</feature>
<evidence type="ECO:0000256" key="2">
    <source>
        <dbReference type="ARBA" id="ARBA00008622"/>
    </source>
</evidence>
<dbReference type="GO" id="GO:0009055">
    <property type="term" value="F:electron transfer activity"/>
    <property type="evidence" value="ECO:0007669"/>
    <property type="project" value="InterPro"/>
</dbReference>
<evidence type="ECO:0000256" key="9">
    <source>
        <dbReference type="ARBA" id="ARBA00022989"/>
    </source>
</evidence>
<gene>
    <name evidence="14" type="ORF">MNBD_ALPHA01-782</name>
</gene>
<protein>
    <recommendedName>
        <fullName evidence="13">Cytochrome b561 bacterial/Ni-hydrogenase domain-containing protein</fullName>
    </recommendedName>
</protein>
<evidence type="ECO:0000256" key="10">
    <source>
        <dbReference type="ARBA" id="ARBA00023004"/>
    </source>
</evidence>
<dbReference type="GO" id="GO:0022904">
    <property type="term" value="P:respiratory electron transport chain"/>
    <property type="evidence" value="ECO:0007669"/>
    <property type="project" value="InterPro"/>
</dbReference>